<sequence length="144" mass="15844">MAISNQVREGSLSGTENRNGGVFMSHNRICRGRTSSKLKRWFMSGRILLIAGSMVLLQGLVCSLCVAGESGRYAVVAGIGEDNAYLVDTATGFVWYLTHRTMAIGREPIAIPYKFIQMPPKNQQGFLVEKVPHKGNPKESEDVK</sequence>
<dbReference type="InParanoid" id="Q2LUR6"/>
<dbReference type="HOGENOM" id="CLU_1795502_0_0_7"/>
<dbReference type="KEGG" id="sat:SYN_02893"/>
<dbReference type="EMBL" id="CP000252">
    <property type="protein sequence ID" value="ABC77829.1"/>
    <property type="molecule type" value="Genomic_DNA"/>
</dbReference>
<dbReference type="AlphaFoldDB" id="Q2LUR6"/>
<protein>
    <submittedName>
        <fullName evidence="1">Hypothetical cytosolic protein</fullName>
    </submittedName>
</protein>
<name>Q2LUR6_SYNAS</name>
<proteinExistence type="predicted"/>
<reference evidence="1 2" key="1">
    <citation type="journal article" date="2007" name="Proc. Natl. Acad. Sci. U.S.A.">
        <title>The genome of Syntrophus aciditrophicus: life at the thermodynamic limit of microbial growth.</title>
        <authorList>
            <person name="McInerney M.J."/>
            <person name="Rohlin L."/>
            <person name="Mouttaki H."/>
            <person name="Kim U."/>
            <person name="Krupp R.S."/>
            <person name="Rios-Hernandez L."/>
            <person name="Sieber J."/>
            <person name="Struchtemeyer C.G."/>
            <person name="Bhattacharyya A."/>
            <person name="Campbell J.W."/>
            <person name="Gunsalus R.P."/>
        </authorList>
    </citation>
    <scope>NUCLEOTIDE SEQUENCE [LARGE SCALE GENOMIC DNA]</scope>
    <source>
        <strain evidence="1 2">SB</strain>
    </source>
</reference>
<dbReference type="STRING" id="56780.SYN_02893"/>
<organism evidence="1 2">
    <name type="scientific">Syntrophus aciditrophicus (strain SB)</name>
    <dbReference type="NCBI Taxonomy" id="56780"/>
    <lineage>
        <taxon>Bacteria</taxon>
        <taxon>Pseudomonadati</taxon>
        <taxon>Thermodesulfobacteriota</taxon>
        <taxon>Syntrophia</taxon>
        <taxon>Syntrophales</taxon>
        <taxon>Syntrophaceae</taxon>
        <taxon>Syntrophus</taxon>
    </lineage>
</organism>
<gene>
    <name evidence="1" type="ORF">SYN_02893</name>
</gene>
<dbReference type="Proteomes" id="UP000001933">
    <property type="component" value="Chromosome"/>
</dbReference>
<accession>Q2LUR6</accession>
<keyword evidence="2" id="KW-1185">Reference proteome</keyword>
<evidence type="ECO:0000313" key="2">
    <source>
        <dbReference type="Proteomes" id="UP000001933"/>
    </source>
</evidence>
<evidence type="ECO:0000313" key="1">
    <source>
        <dbReference type="EMBL" id="ABC77829.1"/>
    </source>
</evidence>